<dbReference type="AlphaFoldDB" id="A0A9N9C811"/>
<evidence type="ECO:0000313" key="4">
    <source>
        <dbReference type="Proteomes" id="UP000789706"/>
    </source>
</evidence>
<gene>
    <name evidence="3" type="ORF">DEBURN_LOCUS9051</name>
</gene>
<dbReference type="Pfam" id="PF00505">
    <property type="entry name" value="HMG_box"/>
    <property type="match status" value="1"/>
</dbReference>
<dbReference type="InterPro" id="IPR009071">
    <property type="entry name" value="HMG_box_dom"/>
</dbReference>
<keyword evidence="4" id="KW-1185">Reference proteome</keyword>
<dbReference type="Gene3D" id="1.10.30.10">
    <property type="entry name" value="High mobility group box domain"/>
    <property type="match status" value="1"/>
</dbReference>
<keyword evidence="1" id="KW-0539">Nucleus</keyword>
<protein>
    <submittedName>
        <fullName evidence="3">11971_t:CDS:1</fullName>
    </submittedName>
</protein>
<keyword evidence="1" id="KW-0238">DNA-binding</keyword>
<dbReference type="OrthoDB" id="6247875at2759"/>
<name>A0A9N9C811_9GLOM</name>
<reference evidence="3" key="1">
    <citation type="submission" date="2021-06" db="EMBL/GenBank/DDBJ databases">
        <authorList>
            <person name="Kallberg Y."/>
            <person name="Tangrot J."/>
            <person name="Rosling A."/>
        </authorList>
    </citation>
    <scope>NUCLEOTIDE SEQUENCE</scope>
    <source>
        <strain evidence="3">AZ414A</strain>
    </source>
</reference>
<evidence type="ECO:0000313" key="3">
    <source>
        <dbReference type="EMBL" id="CAG8590889.1"/>
    </source>
</evidence>
<organism evidence="3 4">
    <name type="scientific">Diversispora eburnea</name>
    <dbReference type="NCBI Taxonomy" id="1213867"/>
    <lineage>
        <taxon>Eukaryota</taxon>
        <taxon>Fungi</taxon>
        <taxon>Fungi incertae sedis</taxon>
        <taxon>Mucoromycota</taxon>
        <taxon>Glomeromycotina</taxon>
        <taxon>Glomeromycetes</taxon>
        <taxon>Diversisporales</taxon>
        <taxon>Diversisporaceae</taxon>
        <taxon>Diversispora</taxon>
    </lineage>
</organism>
<dbReference type="SMART" id="SM00398">
    <property type="entry name" value="HMG"/>
    <property type="match status" value="1"/>
</dbReference>
<evidence type="ECO:0000256" key="1">
    <source>
        <dbReference type="PROSITE-ProRule" id="PRU00267"/>
    </source>
</evidence>
<dbReference type="PROSITE" id="PS50118">
    <property type="entry name" value="HMG_BOX_2"/>
    <property type="match status" value="1"/>
</dbReference>
<dbReference type="SUPFAM" id="SSF47095">
    <property type="entry name" value="HMG-box"/>
    <property type="match status" value="1"/>
</dbReference>
<accession>A0A9N9C811</accession>
<feature type="domain" description="HMG box" evidence="2">
    <location>
        <begin position="39"/>
        <end position="105"/>
    </location>
</feature>
<dbReference type="GO" id="GO:0005634">
    <property type="term" value="C:nucleus"/>
    <property type="evidence" value="ECO:0007669"/>
    <property type="project" value="UniProtKB-UniRule"/>
</dbReference>
<dbReference type="Proteomes" id="UP000789706">
    <property type="component" value="Unassembled WGS sequence"/>
</dbReference>
<dbReference type="InterPro" id="IPR036910">
    <property type="entry name" value="HMG_box_dom_sf"/>
</dbReference>
<proteinExistence type="predicted"/>
<dbReference type="EMBL" id="CAJVPK010001553">
    <property type="protein sequence ID" value="CAG8590889.1"/>
    <property type="molecule type" value="Genomic_DNA"/>
</dbReference>
<feature type="DNA-binding region" description="HMG box" evidence="1">
    <location>
        <begin position="39"/>
        <end position="105"/>
    </location>
</feature>
<sequence length="176" mass="20587">MPLDIYYQNTTNIINIPFPPSISVDEIVQIHINNDIKNVNQTMNAFMIYRKEYNHVVAKFNLLSKDVSKFVSISWKNEPEDVKDYYRQMAKEVKKCFKEKVPSLCFINSNITNDNQDTSNPSLDMDQNFPPPLNIKHPLVSRNDLLEYVTMDEEKFMDHLSEEMALTYKAISQSLK</sequence>
<comment type="caution">
    <text evidence="3">The sequence shown here is derived from an EMBL/GenBank/DDBJ whole genome shotgun (WGS) entry which is preliminary data.</text>
</comment>
<evidence type="ECO:0000259" key="2">
    <source>
        <dbReference type="PROSITE" id="PS50118"/>
    </source>
</evidence>
<dbReference type="GO" id="GO:0003677">
    <property type="term" value="F:DNA binding"/>
    <property type="evidence" value="ECO:0007669"/>
    <property type="project" value="UniProtKB-UniRule"/>
</dbReference>